<protein>
    <submittedName>
        <fullName evidence="14">Anion exchange protein</fullName>
    </submittedName>
    <submittedName>
        <fullName evidence="13">Anion transporter ABTS-4a</fullName>
    </submittedName>
</protein>
<feature type="transmembrane region" description="Helical" evidence="10">
    <location>
        <begin position="867"/>
        <end position="889"/>
    </location>
</feature>
<dbReference type="InterPro" id="IPR013769">
    <property type="entry name" value="Band3_cytoplasmic_dom"/>
</dbReference>
<dbReference type="FunCoup" id="Q58QG8">
    <property type="interactions" value="18"/>
</dbReference>
<dbReference type="Pfam" id="PF00955">
    <property type="entry name" value="HCO3_cotransp"/>
    <property type="match status" value="1"/>
</dbReference>
<dbReference type="WormBase" id="R03E9.3a">
    <property type="protein sequence ID" value="CE38971"/>
    <property type="gene ID" value="WBGene00019844"/>
    <property type="gene designation" value="abts-4"/>
</dbReference>
<feature type="region of interest" description="Disordered" evidence="9">
    <location>
        <begin position="1"/>
        <end position="22"/>
    </location>
</feature>
<evidence type="ECO:0000259" key="11">
    <source>
        <dbReference type="Pfam" id="PF00955"/>
    </source>
</evidence>
<reference evidence="14" key="4">
    <citation type="submission" date="2024-10" db="EMBL/GenBank/DDBJ databases">
        <authorList>
            <consortium name="WormBase Consortium"/>
            <person name="WormBase"/>
        </authorList>
    </citation>
    <scope>NUCLEOTIDE SEQUENCE</scope>
    <source>
        <strain evidence="14">Bristol N2</strain>
    </source>
</reference>
<evidence type="ECO:0000256" key="1">
    <source>
        <dbReference type="ARBA" id="ARBA00004651"/>
    </source>
</evidence>
<dbReference type="eggNOG" id="KOG1172">
    <property type="taxonomic scope" value="Eukaryota"/>
</dbReference>
<evidence type="ECO:0000259" key="12">
    <source>
        <dbReference type="Pfam" id="PF07565"/>
    </source>
</evidence>
<evidence type="ECO:0000256" key="9">
    <source>
        <dbReference type="SAM" id="MobiDB-lite"/>
    </source>
</evidence>
<keyword evidence="17" id="KW-1267">Proteomics identification</keyword>
<dbReference type="Bgee" id="WBGene00019844">
    <property type="expression patterns" value="Expressed in germ line (C elegans) and 4 other cell types or tissues"/>
</dbReference>
<keyword evidence="8 10" id="KW-0472">Membrane</keyword>
<dbReference type="GO" id="GO:0016323">
    <property type="term" value="C:basolateral plasma membrane"/>
    <property type="evidence" value="ECO:0000314"/>
    <property type="project" value="WormBase"/>
</dbReference>
<feature type="compositionally biased region" description="Acidic residues" evidence="9">
    <location>
        <begin position="931"/>
        <end position="946"/>
    </location>
</feature>
<comment type="subcellular location">
    <subcellularLocation>
        <location evidence="1">Cell membrane</location>
        <topology evidence="1">Multi-pass membrane protein</topology>
    </subcellularLocation>
</comment>
<feature type="transmembrane region" description="Helical" evidence="10">
    <location>
        <begin position="529"/>
        <end position="554"/>
    </location>
</feature>
<dbReference type="GeneID" id="180943"/>
<dbReference type="AGR" id="WB:WBGene00019844"/>
<dbReference type="Proteomes" id="UP000001940">
    <property type="component" value="Chromosome X"/>
</dbReference>
<evidence type="ECO:0000313" key="15">
    <source>
        <dbReference type="Proteomes" id="UP000001940"/>
    </source>
</evidence>
<sequence length="956" mass="106368">MSNGSPGRHSNKAFSIGSDDGENENVFVEETSTPPKTPLGTLLTNCTEQSPLILPMPTRPRLEDSPVAEHDHHIVVDVFTVNNDDGTWKQASRFARYEEDCEGFDNHLGRPHVPCIPMGTYDALKMVTAKSILFPKVQYESLDEFVNFLETKIVDPDVPKLGEKIAKLINDRIAEIEKMRPLHQRNSSSTQSLDASNPQTISTVGIFPRSLLSAPNNLGSLAHHPMRRLPTSHSGLRFGSSFLPQQPVVSQLEPVIWDEDNEISMLVAGEIPHVNVCRFIAIRFVETTAMEKIFPNMTNVRHLFFLIGPALENVTYLDLGRALASVVSNPPATTTFDQLKSPDSITKAIERFLAGTVVIAPGRIDNKNLVRSDLIRKLVNMQGEKTETKIVHPKDVDVERNATKKAEEAEDKPFRLFSGVTSDLRNRAKHYFSDYRDGFNISIFTVVFYMFCVTVVPTLTFGAIMGAGTSGLLAVKECLVSQALSGLIWSVLSCQPLLVMSPTGPFLVFEKALFKFTDQNDMDFLEVRFYTGIFLFFISIVGAATNCAHLIHYVTIYTEDIFCALISLIFFSEVVEFIHLQEEHNSIENLKYYIENAANCTVTEVKDCALSRPNTFLLQLIMVVVSIAIFHYLRQVSRSTFFGRTFRNLCKNFGGIFAVIAVSIAYRILFQNVGVAVVDIPVAVGQSRPFDGIFVIPSAPPTASTLTIALISSILLFVLIFVETEIPEQMALREGRKLKKGGGLHWDLIVVGFCTLVSSVLGLPWMCPAAVQSLAHITSLTEYKKSAPGVPSRISHVIEQRVSGMVTYLLLGTFAILGHFLAIPAATIFGVFFYLGVRNLEGSKMILRLKLCFLPSKYRGSHKFLEIAPFYTIQIYTVIQYLIAGAMFAAKSSKIGGLLFPLFIVSNAIFVKHGLSVIFDKELLEALDSEDHDNDDADRDNEENPEDFYQNTRIPV</sequence>
<dbReference type="PRINTS" id="PR01231">
    <property type="entry name" value="HCO3TRNSPORT"/>
</dbReference>
<dbReference type="OMA" id="MCPAAVQ"/>
<keyword evidence="15" id="KW-1185">Reference proteome</keyword>
<dbReference type="SUPFAM" id="SSF55804">
    <property type="entry name" value="Phoshotransferase/anion transport protein"/>
    <property type="match status" value="1"/>
</dbReference>
<dbReference type="SMR" id="Q58QG8"/>
<evidence type="ECO:0000256" key="7">
    <source>
        <dbReference type="ARBA" id="ARBA00023065"/>
    </source>
</evidence>
<feature type="domain" description="Band 3 cytoplasmic" evidence="12">
    <location>
        <begin position="81"/>
        <end position="365"/>
    </location>
</feature>
<dbReference type="Pfam" id="PF07565">
    <property type="entry name" value="Band_3_cyto"/>
    <property type="match status" value="1"/>
</dbReference>
<dbReference type="PANTHER" id="PTHR11453">
    <property type="entry name" value="ANION EXCHANGE PROTEIN"/>
    <property type="match status" value="1"/>
</dbReference>
<name>Q58QG8_CAEEL</name>
<feature type="transmembrane region" description="Helical" evidence="10">
    <location>
        <begin position="487"/>
        <end position="509"/>
    </location>
</feature>
<comment type="similarity">
    <text evidence="2">Belongs to the anion exchanger (TC 2.A.31) family.</text>
</comment>
<dbReference type="PaxDb" id="6239-R03E9.3a"/>
<dbReference type="GO" id="GO:0022857">
    <property type="term" value="F:transmembrane transporter activity"/>
    <property type="evidence" value="ECO:0000318"/>
    <property type="project" value="GO_Central"/>
</dbReference>
<gene>
    <name evidence="14 16" type="primary">abts-4</name>
    <name evidence="14" type="ORF">CELE_R03E9.3</name>
    <name evidence="16" type="ORF">R03E9.3</name>
</gene>
<dbReference type="GO" id="GO:0008509">
    <property type="term" value="F:monoatomic anion transmembrane transporter activity"/>
    <property type="evidence" value="ECO:0007669"/>
    <property type="project" value="InterPro"/>
</dbReference>
<dbReference type="AlphaFoldDB" id="Q58QG8"/>
<dbReference type="InterPro" id="IPR016152">
    <property type="entry name" value="PTrfase/Anion_transptr"/>
</dbReference>
<dbReference type="ExpressionAtlas" id="Q58QG8">
    <property type="expression patterns" value="baseline and differential"/>
</dbReference>
<evidence type="ECO:0000256" key="4">
    <source>
        <dbReference type="ARBA" id="ARBA00022475"/>
    </source>
</evidence>
<keyword evidence="5 10" id="KW-0812">Transmembrane</keyword>
<organism evidence="13">
    <name type="scientific">Caenorhabditis elegans</name>
    <dbReference type="NCBI Taxonomy" id="6239"/>
    <lineage>
        <taxon>Eukaryota</taxon>
        <taxon>Metazoa</taxon>
        <taxon>Ecdysozoa</taxon>
        <taxon>Nematoda</taxon>
        <taxon>Chromadorea</taxon>
        <taxon>Rhabditida</taxon>
        <taxon>Rhabditina</taxon>
        <taxon>Rhabditomorpha</taxon>
        <taxon>Rhabditoidea</taxon>
        <taxon>Rhabditidae</taxon>
        <taxon>Peloderinae</taxon>
        <taxon>Caenorhabditis</taxon>
    </lineage>
</organism>
<evidence type="ECO:0000313" key="14">
    <source>
        <dbReference type="EMBL" id="CCD72422.1"/>
    </source>
</evidence>
<feature type="transmembrane region" description="Helical" evidence="10">
    <location>
        <begin position="808"/>
        <end position="835"/>
    </location>
</feature>
<dbReference type="Reactome" id="R-CEL-425381">
    <property type="pathway name" value="Bicarbonate transporters"/>
</dbReference>
<feature type="transmembrane region" description="Helical" evidence="10">
    <location>
        <begin position="703"/>
        <end position="722"/>
    </location>
</feature>
<reference evidence="13" key="3">
    <citation type="journal article" date="2005" name="Am. J. Physiol.">
        <title>The abts and sulp families of anion transporters from Caenorhabditis elegans.</title>
        <authorList>
            <person name="Sherman T."/>
            <person name="Chernova M.N."/>
            <person name="Clark J.S."/>
            <person name="Jiang L."/>
            <person name="Alper S.L."/>
            <person name="Nehrke K."/>
        </authorList>
    </citation>
    <scope>NUCLEOTIDE SEQUENCE</scope>
</reference>
<keyword evidence="6 10" id="KW-1133">Transmembrane helix</keyword>
<dbReference type="EMBL" id="AY887906">
    <property type="protein sequence ID" value="AAX34418.1"/>
    <property type="molecule type" value="mRNA"/>
</dbReference>
<dbReference type="OrthoDB" id="1735926at2759"/>
<evidence type="ECO:0000256" key="3">
    <source>
        <dbReference type="ARBA" id="ARBA00022448"/>
    </source>
</evidence>
<feature type="transmembrane region" description="Helical" evidence="10">
    <location>
        <begin position="561"/>
        <end position="580"/>
    </location>
</feature>
<dbReference type="UCSC" id="R03E9.3a">
    <property type="organism name" value="c. elegans"/>
</dbReference>
<dbReference type="RefSeq" id="NP_001024826.2">
    <property type="nucleotide sequence ID" value="NM_001029655.6"/>
</dbReference>
<dbReference type="EMBL" id="BX284606">
    <property type="protein sequence ID" value="CCD72422.1"/>
    <property type="molecule type" value="Genomic_DNA"/>
</dbReference>
<dbReference type="Reactome" id="R-CEL-1237044">
    <property type="pathway name" value="Erythrocytes take up carbon dioxide and release oxygen"/>
</dbReference>
<dbReference type="Reactome" id="R-CEL-1247673">
    <property type="pathway name" value="Erythrocytes take up oxygen and release carbon dioxide"/>
</dbReference>
<evidence type="ECO:0000256" key="5">
    <source>
        <dbReference type="ARBA" id="ARBA00022692"/>
    </source>
</evidence>
<reference evidence="14" key="2">
    <citation type="submission" date="2003-03" db="EMBL/GenBank/DDBJ databases">
        <authorList>
            <person name="Sulson J.E."/>
            <person name="Waterston R."/>
        </authorList>
    </citation>
    <scope>NUCLEOTIDE SEQUENCE</scope>
    <source>
        <strain evidence="14">Bristol N2</strain>
    </source>
</reference>
<feature type="domain" description="Bicarbonate transporter-like transmembrane" evidence="11">
    <location>
        <begin position="599"/>
        <end position="931"/>
    </location>
</feature>
<dbReference type="CTD" id="180943"/>
<keyword evidence="4" id="KW-1003">Cell membrane</keyword>
<dbReference type="InterPro" id="IPR003020">
    <property type="entry name" value="HCO3_transpt_euk"/>
</dbReference>
<feature type="transmembrane region" description="Helical" evidence="10">
    <location>
        <begin position="743"/>
        <end position="766"/>
    </location>
</feature>
<dbReference type="Gene3D" id="1.10.287.570">
    <property type="entry name" value="Helical hairpin bin"/>
    <property type="match status" value="1"/>
</dbReference>
<evidence type="ECO:0000256" key="8">
    <source>
        <dbReference type="ARBA" id="ARBA00023136"/>
    </source>
</evidence>
<feature type="transmembrane region" description="Helical" evidence="10">
    <location>
        <begin position="446"/>
        <end position="475"/>
    </location>
</feature>
<accession>Q58QG8</accession>
<dbReference type="STRING" id="6239.R03E9.3a.1"/>
<reference evidence="14 15" key="1">
    <citation type="journal article" date="1998" name="Science">
        <title>Genome sequence of the nematode C. elegans: a platform for investigating biology.</title>
        <authorList>
            <consortium name="The C. elegans sequencing consortium"/>
            <person name="Sulson J.E."/>
            <person name="Waterston R."/>
        </authorList>
    </citation>
    <scope>NUCLEOTIDE SEQUENCE [LARGE SCALE GENOMIC DNA]</scope>
    <source>
        <strain evidence="14 15">Bristol N2</strain>
    </source>
</reference>
<dbReference type="GO" id="GO:0055085">
    <property type="term" value="P:transmembrane transport"/>
    <property type="evidence" value="ECO:0000318"/>
    <property type="project" value="GO_Central"/>
</dbReference>
<feature type="region of interest" description="Disordered" evidence="9">
    <location>
        <begin position="931"/>
        <end position="956"/>
    </location>
</feature>
<dbReference type="InterPro" id="IPR011531">
    <property type="entry name" value="HCO3_transpt-like_TM_dom"/>
</dbReference>
<evidence type="ECO:0000313" key="16">
    <source>
        <dbReference type="WormBase" id="R03E9.3a"/>
    </source>
</evidence>
<evidence type="ECO:0000256" key="10">
    <source>
        <dbReference type="SAM" id="Phobius"/>
    </source>
</evidence>
<dbReference type="GO" id="GO:0051453">
    <property type="term" value="P:regulation of intracellular pH"/>
    <property type="evidence" value="ECO:0000318"/>
    <property type="project" value="GO_Central"/>
</dbReference>
<dbReference type="PANTHER" id="PTHR11453:SF47">
    <property type="entry name" value="ANION EXCHANGE PROTEIN"/>
    <property type="match status" value="1"/>
</dbReference>
<dbReference type="GO" id="GO:0015701">
    <property type="term" value="P:bicarbonate transport"/>
    <property type="evidence" value="ECO:0000318"/>
    <property type="project" value="GO_Central"/>
</dbReference>
<proteinExistence type="evidence at protein level"/>
<keyword evidence="7" id="KW-0406">Ion transport</keyword>
<feature type="transmembrane region" description="Helical" evidence="10">
    <location>
        <begin position="895"/>
        <end position="911"/>
    </location>
</feature>
<evidence type="ECO:0000313" key="13">
    <source>
        <dbReference type="EMBL" id="AAX34418.1"/>
    </source>
</evidence>
<evidence type="ECO:0000256" key="2">
    <source>
        <dbReference type="ARBA" id="ARBA00010993"/>
    </source>
</evidence>
<dbReference type="Gene3D" id="3.40.930.10">
    <property type="entry name" value="Mannitol-specific EII, Chain A"/>
    <property type="match status" value="1"/>
</dbReference>
<evidence type="ECO:0000256" key="6">
    <source>
        <dbReference type="ARBA" id="ARBA00022989"/>
    </source>
</evidence>
<evidence type="ECO:0007829" key="17">
    <source>
        <dbReference type="PeptideAtlas" id="Q58QG8"/>
    </source>
</evidence>
<dbReference type="KEGG" id="cel:CELE_R03E9.3"/>
<feature type="transmembrane region" description="Helical" evidence="10">
    <location>
        <begin position="616"/>
        <end position="633"/>
    </location>
</feature>
<dbReference type="GO" id="GO:0005452">
    <property type="term" value="F:solute:inorganic anion antiporter activity"/>
    <property type="evidence" value="ECO:0007669"/>
    <property type="project" value="InterPro"/>
</dbReference>
<dbReference type="GO" id="GO:0005886">
    <property type="term" value="C:plasma membrane"/>
    <property type="evidence" value="ECO:0000318"/>
    <property type="project" value="GO_Central"/>
</dbReference>
<feature type="transmembrane region" description="Helical" evidence="10">
    <location>
        <begin position="653"/>
        <end position="670"/>
    </location>
</feature>
<keyword evidence="3" id="KW-0813">Transport</keyword>